<reference evidence="1 2" key="1">
    <citation type="submission" date="2019-09" db="EMBL/GenBank/DDBJ databases">
        <authorList>
            <person name="Chandra G."/>
            <person name="Truman W A."/>
        </authorList>
    </citation>
    <scope>NUCLEOTIDE SEQUENCE [LARGE SCALE GENOMIC DNA]</scope>
    <source>
        <strain evidence="1">PS880</strain>
    </source>
</reference>
<dbReference type="Gene3D" id="3.40.630.10">
    <property type="entry name" value="Zn peptidases"/>
    <property type="match status" value="1"/>
</dbReference>
<dbReference type="EMBL" id="CABVIH010000017">
    <property type="protein sequence ID" value="VVP15325.1"/>
    <property type="molecule type" value="Genomic_DNA"/>
</dbReference>
<protein>
    <recommendedName>
        <fullName evidence="3">DUF2817 domain-containing protein</fullName>
    </recommendedName>
</protein>
<evidence type="ECO:0000313" key="2">
    <source>
        <dbReference type="Proteomes" id="UP000375525"/>
    </source>
</evidence>
<accession>A0A5E7LU58</accession>
<name>A0A5E7LU58_PSEFL</name>
<dbReference type="SUPFAM" id="SSF53187">
    <property type="entry name" value="Zn-dependent exopeptidases"/>
    <property type="match status" value="1"/>
</dbReference>
<dbReference type="CDD" id="cd06233">
    <property type="entry name" value="M14-like"/>
    <property type="match status" value="1"/>
</dbReference>
<gene>
    <name evidence="1" type="ORF">PS880_03530</name>
</gene>
<dbReference type="Proteomes" id="UP000375525">
    <property type="component" value="Unassembled WGS sequence"/>
</dbReference>
<dbReference type="OrthoDB" id="4014363at2"/>
<sequence length="355" mass="39512">MNTKTISQLFSQTYAESRKKFLTAAQSRGLAVESYELDLVGAEGEALATDVVVDGPLDASRMLIVISGVHGVEGFTGSAVQTGLLGLNLSKPDDTSVLYVHAINPFGFSHLRRVTQENVDLNRNFINFNSDLPQNPGYEQIHDALLPQQWPPESDKVLEEYRLLHGDKALQQAMSIGQYKSENGMWFGGKAPTWSNDTIRKILRKYTANIKVLASIDVHTGLGPYGYGEKIFAGFDNGIFNLAQEWWGELTNVHKGTSTSVPMSGPIQTAIIQECENAKHIGICLEYGTYPLERVITALRADHWAYRYDMRMTAQGLAITSHLKETFYPDEPEWQMKVWEQAEQAVVQALKGLAV</sequence>
<dbReference type="RefSeq" id="WP_150780762.1">
    <property type="nucleotide sequence ID" value="NZ_CABVIH010000017.1"/>
</dbReference>
<dbReference type="AlphaFoldDB" id="A0A5E7LU58"/>
<dbReference type="InterPro" id="IPR021259">
    <property type="entry name" value="DUF2817"/>
</dbReference>
<dbReference type="Pfam" id="PF10994">
    <property type="entry name" value="DUF2817"/>
    <property type="match status" value="1"/>
</dbReference>
<proteinExistence type="predicted"/>
<organism evidence="1 2">
    <name type="scientific">Pseudomonas fluorescens</name>
    <dbReference type="NCBI Taxonomy" id="294"/>
    <lineage>
        <taxon>Bacteria</taxon>
        <taxon>Pseudomonadati</taxon>
        <taxon>Pseudomonadota</taxon>
        <taxon>Gammaproteobacteria</taxon>
        <taxon>Pseudomonadales</taxon>
        <taxon>Pseudomonadaceae</taxon>
        <taxon>Pseudomonas</taxon>
    </lineage>
</organism>
<evidence type="ECO:0000313" key="1">
    <source>
        <dbReference type="EMBL" id="VVP15325.1"/>
    </source>
</evidence>
<evidence type="ECO:0008006" key="3">
    <source>
        <dbReference type="Google" id="ProtNLM"/>
    </source>
</evidence>